<dbReference type="GO" id="GO:0003341">
    <property type="term" value="P:cilium movement"/>
    <property type="evidence" value="ECO:0007669"/>
    <property type="project" value="UniProtKB-ARBA"/>
</dbReference>
<keyword evidence="7" id="KW-0243">Dynein</keyword>
<dbReference type="InterPro" id="IPR003593">
    <property type="entry name" value="AAA+_ATPase"/>
</dbReference>
<dbReference type="InterPro" id="IPR026983">
    <property type="entry name" value="DHC"/>
</dbReference>
<dbReference type="Pfam" id="PF08393">
    <property type="entry name" value="DHC_N2"/>
    <property type="match status" value="1"/>
</dbReference>
<keyword evidence="9" id="KW-0969">Cilium</keyword>
<dbReference type="FunFam" id="3.40.50.300:FF:000362">
    <property type="entry name" value="Dynein, axonemal, heavy chain 6"/>
    <property type="match status" value="1"/>
</dbReference>
<dbReference type="GO" id="GO:0051959">
    <property type="term" value="F:dynein light intermediate chain binding"/>
    <property type="evidence" value="ECO:0007669"/>
    <property type="project" value="InterPro"/>
</dbReference>
<dbReference type="Gene3D" id="1.10.8.720">
    <property type="entry name" value="Region D6 of dynein motor"/>
    <property type="match status" value="1"/>
</dbReference>
<dbReference type="GO" id="GO:0008569">
    <property type="term" value="F:minus-end-directed microtubule motor activity"/>
    <property type="evidence" value="ECO:0007669"/>
    <property type="project" value="InterPro"/>
</dbReference>
<dbReference type="Gene3D" id="1.20.920.20">
    <property type="match status" value="1"/>
</dbReference>
<dbReference type="SMART" id="SM00382">
    <property type="entry name" value="AAA"/>
    <property type="match status" value="2"/>
</dbReference>
<organism evidence="15 16">
    <name type="scientific">Pogonomyrmex barbatus</name>
    <name type="common">red harvester ant</name>
    <dbReference type="NCBI Taxonomy" id="144034"/>
    <lineage>
        <taxon>Eukaryota</taxon>
        <taxon>Metazoa</taxon>
        <taxon>Ecdysozoa</taxon>
        <taxon>Arthropoda</taxon>
        <taxon>Hexapoda</taxon>
        <taxon>Insecta</taxon>
        <taxon>Pterygota</taxon>
        <taxon>Neoptera</taxon>
        <taxon>Endopterygota</taxon>
        <taxon>Hymenoptera</taxon>
        <taxon>Apocrita</taxon>
        <taxon>Aculeata</taxon>
        <taxon>Formicoidea</taxon>
        <taxon>Formicidae</taxon>
        <taxon>Myrmicinae</taxon>
        <taxon>Pogonomyrmex</taxon>
    </lineage>
</organism>
<evidence type="ECO:0000256" key="8">
    <source>
        <dbReference type="ARBA" id="ARBA00023054"/>
    </source>
</evidence>
<dbReference type="GeneID" id="105429726"/>
<evidence type="ECO:0000256" key="1">
    <source>
        <dbReference type="ARBA" id="ARBA00004430"/>
    </source>
</evidence>
<evidence type="ECO:0000256" key="3">
    <source>
        <dbReference type="ARBA" id="ARBA00022490"/>
    </source>
</evidence>
<evidence type="ECO:0000256" key="9">
    <source>
        <dbReference type="ARBA" id="ARBA00023069"/>
    </source>
</evidence>
<comment type="subcellular location">
    <subcellularLocation>
        <location evidence="1">Cytoplasm</location>
        <location evidence="1">Cytoskeleton</location>
        <location evidence="1">Cilium axoneme</location>
    </subcellularLocation>
</comment>
<dbReference type="FunFam" id="1.10.8.1220:FF:000001">
    <property type="entry name" value="Dynein axonemal heavy chain 5"/>
    <property type="match status" value="1"/>
</dbReference>
<evidence type="ECO:0000256" key="5">
    <source>
        <dbReference type="ARBA" id="ARBA00022741"/>
    </source>
</evidence>
<feature type="domain" description="AAA+ ATPase" evidence="14">
    <location>
        <begin position="300"/>
        <end position="439"/>
    </location>
</feature>
<dbReference type="Pfam" id="PF12781">
    <property type="entry name" value="AAA_9"/>
    <property type="match status" value="1"/>
</dbReference>
<keyword evidence="4" id="KW-0493">Microtubule</keyword>
<dbReference type="InterPro" id="IPR027417">
    <property type="entry name" value="P-loop_NTPase"/>
</dbReference>
<evidence type="ECO:0000256" key="12">
    <source>
        <dbReference type="ARBA" id="ARBA00023273"/>
    </source>
</evidence>
<dbReference type="FunFam" id="1.20.920.30:FF:000002">
    <property type="entry name" value="Dynein axonemal heavy chain 3"/>
    <property type="match status" value="1"/>
</dbReference>
<dbReference type="InterPro" id="IPR004273">
    <property type="entry name" value="Dynein_heavy_D6_P-loop"/>
</dbReference>
<dbReference type="GO" id="GO:0045505">
    <property type="term" value="F:dynein intermediate chain binding"/>
    <property type="evidence" value="ECO:0007669"/>
    <property type="project" value="InterPro"/>
</dbReference>
<dbReference type="Gene3D" id="3.10.490.20">
    <property type="match status" value="1"/>
</dbReference>
<dbReference type="Pfam" id="PF12775">
    <property type="entry name" value="AAA_7"/>
    <property type="match status" value="1"/>
</dbReference>
<dbReference type="PANTHER" id="PTHR22878:SF70">
    <property type="entry name" value="DYNEIN HEAVY CHAIN 2, AXONEMAL"/>
    <property type="match status" value="1"/>
</dbReference>
<dbReference type="InterPro" id="IPR024743">
    <property type="entry name" value="Dynein_HC_stalk"/>
</dbReference>
<evidence type="ECO:0000256" key="2">
    <source>
        <dbReference type="ARBA" id="ARBA00008887"/>
    </source>
</evidence>
<evidence type="ECO:0000259" key="14">
    <source>
        <dbReference type="SMART" id="SM00382"/>
    </source>
</evidence>
<dbReference type="InterPro" id="IPR041228">
    <property type="entry name" value="Dynein_C"/>
</dbReference>
<dbReference type="FunFam" id="1.20.920.20:FF:000006">
    <property type="entry name" value="Dynein, axonemal, heavy chain 6"/>
    <property type="match status" value="1"/>
</dbReference>
<accession>A0A8N1S7C0</accession>
<sequence length="3014" mass="347286">MMIVEEEPAVMVVIDIDKMLDRLKKCTHLLDLVQRGLTTYLEKKRLFFPRFFFLSNDELLEILSETKDPTRVQPHLKKCFEGIAKLSFTDIMEAIAMMSSEEEVIILEDVIDTAAARGQVEKWLLELETDMKKSVKAQVIKAKNAFLTKARSHWALEWPGQTVLCVTKLYWTADVTDKLPKGTESLKSYIETCTHELNEIVKLVRGKLSRQNRTTLEALVTLDVHSRDVLVQLCEQNVNQITDFKWLCQLRYYWIDENLYTMMINSKLGYAYEYLGNTSRLVITPLTDRCYRTLFGALSLHLGGAPEGPAGTGKTETTKDLAKAVAKQCVVFNCSEGLNYIALGKFFKGLASTGAWSCFDEFNRIDLEVLSVVAQQILTIQRAIQARYKIFIFENTELKLDRTCAVFITMSPGYAGRTELPDNLKALFRSVAMMVPDYALIAENILYSYGFYNARPLSVKIVMAYKLCSEQLSSQNHYDYGMRAVKTVLIAAGNLKLKYPEENEDILILRSIKDVNLPKFLKEDISLFQSIISDLFPNVQLPEPDYEHLNASAYKACAAANIQCVPVFLEKIQQIYEMMLVRHGFMIVGHSFAGKTTAYKMLADALEICEENNWMNERKVEITVINPKAITLEQLYGQFDPASHEWNDGLLAISYRAFATSPNNNRKWLIFDGPIDAIWIESMNTVLDDNKKLCLMSGEIIRLAPTTNLIFEPLDLEAASPATVSRCGMIYMEPGALGWEPILNSWIAKLPEAIDEWLRVFLYESLFLRFCKPLFHFLRWCNVKEICPMPDSNLLRSVTYLMDCFLHDYYNEEIVKNISDFDLRAQIEGSFFFSCIWAMGGTLEASYREQFSILFRGLLEREFPVALIEVFQLQEPVPPPLKPYIFIMPKHNLVFDYRFIKEGKGKWKLWSDELISVPPIPRDIPVNQIIVPTVETIRYTALFQMLIQNEKPVLFVGPTGTGKSVYIIDFLLKKNNAAVNMPLLINFSAQTTANQTQDIVMSKLDRRRKGVYGPPIGKRWIVFVDDVSMPLKEKFGAQPPIELLRQWLDHWQWFDRKEGMLIKLIEIQLMCAMAPPIVSKDVTSRFKRHFFVLAVSEFEDDVMITIFSKIVLWHLDTRGFSKEFDPCIDQIVLATLDIYKESLRNLLPIPAKCHYMFNLRDFSRVIQGILLSVPETMPALSNMKRLWVHEILRVFGDRSVDDIDLKWLIQQISVTLQNRMEISLEELFKDLLPEKDQLKKITINELRNLIYCDFVDAKADIRLYQEVSDLDQLREIVETYLSEYNSMTRKPMNLILFRFAIEHLSRITRIIRQPRNHALLVGIGGSGRQSLTRLASHICNYDVYQVELTQLYGQREWHEDIKIILRKATATELHSTFLFSDTQIKEENFLEDISNMLNSGEVPNIFNADEKGEICEKMRLIDRQRERAFQTDGSPAALFNLFVQICRDQLHIVVTMSPIGDNFRNRIRKFPALVNCCTIDWLQPWPEDALLAVATKFLSTVELTDHEKNAGIDMCQFFHVSTQRLSDEYFVRLNRHNYVTPTSYLEMIKTFQSLLDKKRGEVLRAKARYEGGLGQLDTAQHQVTEMQNILKQLQPKLIAATQDIQRILADVEKESQEAVEFEKMVKIDEATAEKVADETDMIRAEYDADLAEAMPILNRAQAALDTLTLADIAIVKAMKHPPYAVKLIMESVCVLRQIKPEKVLTKEGVQVDDYWRAALRMLSDVKFLDSLLHFDKDNIPEKVIETLRKEYLTNPDFDPEKMKKVSTACEGLCRWVIAMSEYDIIAKIIAPKKRALAQAEASYRNAAEKLNLKREQLRQIQKKLLVLQEILNKRKVEFQAMSDQVADCEMKLKRAEDLIGGLGGEYARWSQTAEQLGDKYHRLMGDVIIASGVVAYLGPFTMPFRVQQINEWVQLCLDLQVICSHDFHLRDILGDPVLIRSWNIAGLPIDAFFIDNGIIITNARRWPLMIDPQGQANKWIRNMEQMNNLSIIRLSQPDYVRILENAIQFGQPVLLENVEEELDAILEPILLKQTFKHAGALCIKLGDAIVEYSTDFRLYITTKLRNPHYLPEVAVRVTLLNFMITPSGLEDQLLGTVVARERPDLESEKSALIVQSAANKKMLKETEDKILEILSAAKGNILEDEEAIDILMMSKNLSDDIQMKQTATEVTEKSIDAARSQYQPIAIYSTVLFFTIASLANIDPMYQYSLVWFVNLFNTAITNTDPSENIEQRLKDLTKYFTYSLYVNICRSLFEKDKLLFTLLLVFNLYEKNDKMQIASQWLFLLTGGISLENPYANPAKWLLVKHWDELCRLDNIKGFEGIRESFSNTVDEWKRIFDSREPQKEPFPAPYDRLSSFERLLILRCIRPDKIIPAVQLFVQEKLGIQYVEIPPFDLASSYADSNCCIPLIFILTPGADPMQTLLSFADEKGYGAKRLFYLSLGQGQGPIAEELIKEGVLRGNWVILQNCHLAKSWMPILERICEDFTPDTIHPNFRLWLTSYPAEYFPISVLQNGIKITNEPPKGLRANVLRSYASDPVSSSDFFEGCVQSETFKKLLYSLCFFHAIVQERRKFGPIGWNIPYEFNETDLRISVLQLKMFLDDYEDVQFDALKYLTGECNYGGRVTDEWDRRTLNTILSKFYCPELLAQERYYFDATSTIYYCPDAREYDAYVAYTRKLPIITEPSVFGMNENADIVKDQRETNLLFTSLLLTQDRTDLWEIKETVKSGLRQASDDEIVYDVATEILNKLPDNYDLITALVKYPTLYSESMNTVLVQEMDRFNKLLCCIRDSLINIRKAIKGMIIMSFELEDIHEAILMSKIPLLWKQNSYPSLKPLGSYINDFLQRLTFIQKWYEEGPPVTFWLPGFYFTQAFLTGTLQNYARKYQIPIDLLTFDFEILKETVFTIAPEDGVYIYGLFLDGARFDIKEMCIEESFPKVLYDNVPFLWLIPMKKEDIEDRQIYVCPLYKTSERRGVLSTTGHSTNFVIAIRLPTVKPSEHWILRGAAMLCQLSE</sequence>
<keyword evidence="15" id="KW-1185">Reference proteome</keyword>
<dbReference type="OrthoDB" id="447173at2759"/>
<dbReference type="Gene3D" id="6.10.140.1060">
    <property type="match status" value="1"/>
</dbReference>
<keyword evidence="12" id="KW-0966">Cell projection</keyword>
<dbReference type="InterPro" id="IPR024317">
    <property type="entry name" value="Dynein_heavy_chain_D4_dom"/>
</dbReference>
<dbReference type="Pfam" id="PF17852">
    <property type="entry name" value="Dynein_AAA_lid"/>
    <property type="match status" value="1"/>
</dbReference>
<dbReference type="FunFam" id="3.20.180.20:FF:000003">
    <property type="entry name" value="Dynein heavy chain 12, axonemal"/>
    <property type="match status" value="1"/>
</dbReference>
<dbReference type="RefSeq" id="XP_025074710.1">
    <property type="nucleotide sequence ID" value="XM_025218925.1"/>
</dbReference>
<dbReference type="Pfam" id="PF17857">
    <property type="entry name" value="AAA_lid_1"/>
    <property type="match status" value="1"/>
</dbReference>
<evidence type="ECO:0000256" key="10">
    <source>
        <dbReference type="ARBA" id="ARBA00023175"/>
    </source>
</evidence>
<keyword evidence="6" id="KW-0067">ATP-binding</keyword>
<dbReference type="InterPro" id="IPR042222">
    <property type="entry name" value="Dynein_2_N"/>
</dbReference>
<dbReference type="Gene3D" id="1.10.472.130">
    <property type="match status" value="1"/>
</dbReference>
<evidence type="ECO:0000256" key="7">
    <source>
        <dbReference type="ARBA" id="ARBA00023017"/>
    </source>
</evidence>
<evidence type="ECO:0000256" key="4">
    <source>
        <dbReference type="ARBA" id="ARBA00022701"/>
    </source>
</evidence>
<dbReference type="Proteomes" id="UP000504615">
    <property type="component" value="Unplaced"/>
</dbReference>
<proteinExistence type="inferred from homology"/>
<dbReference type="Gene3D" id="1.20.140.100">
    <property type="entry name" value="Dynein heavy chain, N-terminal domain 2"/>
    <property type="match status" value="1"/>
</dbReference>
<dbReference type="Gene3D" id="1.20.920.30">
    <property type="match status" value="1"/>
</dbReference>
<dbReference type="Pfam" id="PF18198">
    <property type="entry name" value="AAA_lid_11"/>
    <property type="match status" value="1"/>
</dbReference>
<dbReference type="InterPro" id="IPR013602">
    <property type="entry name" value="Dynein_heavy_linker"/>
</dbReference>
<dbReference type="Gene3D" id="1.10.8.1220">
    <property type="match status" value="1"/>
</dbReference>
<dbReference type="GO" id="GO:0005524">
    <property type="term" value="F:ATP binding"/>
    <property type="evidence" value="ECO:0007669"/>
    <property type="project" value="UniProtKB-KW"/>
</dbReference>
<name>A0A8N1S7C0_9HYME</name>
<comment type="similarity">
    <text evidence="2">Belongs to the dynein heavy chain family.</text>
</comment>
<dbReference type="PANTHER" id="PTHR22878">
    <property type="entry name" value="DYNEIN HEAVY CHAIN 6, AXONEMAL-LIKE-RELATED"/>
    <property type="match status" value="1"/>
</dbReference>
<keyword evidence="10" id="KW-0505">Motor protein</keyword>
<dbReference type="Gene3D" id="1.10.8.710">
    <property type="match status" value="1"/>
</dbReference>
<keyword evidence="8 13" id="KW-0175">Coiled coil</keyword>
<dbReference type="FunFam" id="3.40.50.300:FF:000044">
    <property type="entry name" value="Dynein heavy chain 5, axonemal"/>
    <property type="match status" value="1"/>
</dbReference>
<evidence type="ECO:0000256" key="11">
    <source>
        <dbReference type="ARBA" id="ARBA00023212"/>
    </source>
</evidence>
<dbReference type="Pfam" id="PF18199">
    <property type="entry name" value="Dynein_C"/>
    <property type="match status" value="1"/>
</dbReference>
<dbReference type="Pfam" id="PF12777">
    <property type="entry name" value="MT"/>
    <property type="match status" value="1"/>
</dbReference>
<evidence type="ECO:0000313" key="16">
    <source>
        <dbReference type="RefSeq" id="XP_025074710.1"/>
    </source>
</evidence>
<reference evidence="16" key="1">
    <citation type="submission" date="2025-08" db="UniProtKB">
        <authorList>
            <consortium name="RefSeq"/>
        </authorList>
    </citation>
    <scope>IDENTIFICATION</scope>
</reference>
<dbReference type="FunFam" id="3.40.50.300:FF:001112">
    <property type="entry name" value="Dynein heavy chain 12, axonemal"/>
    <property type="match status" value="1"/>
</dbReference>
<evidence type="ECO:0000313" key="15">
    <source>
        <dbReference type="Proteomes" id="UP000504615"/>
    </source>
</evidence>
<keyword evidence="11" id="KW-0206">Cytoskeleton</keyword>
<dbReference type="Pfam" id="PF12774">
    <property type="entry name" value="AAA_6"/>
    <property type="match status" value="1"/>
</dbReference>
<dbReference type="Gene3D" id="3.20.180.20">
    <property type="entry name" value="Dynein heavy chain, N-terminal domain 2"/>
    <property type="match status" value="1"/>
</dbReference>
<dbReference type="GO" id="GO:0005874">
    <property type="term" value="C:microtubule"/>
    <property type="evidence" value="ECO:0007669"/>
    <property type="project" value="UniProtKB-KW"/>
</dbReference>
<feature type="coiled-coil region" evidence="13">
    <location>
        <begin position="1796"/>
        <end position="1858"/>
    </location>
</feature>
<dbReference type="FunFam" id="3.40.50.300:FF:000223">
    <property type="entry name" value="Dynein heavy chain 3, axonemal"/>
    <property type="match status" value="1"/>
</dbReference>
<dbReference type="FunFam" id="1.10.8.710:FF:000004">
    <property type="entry name" value="Dynein axonemal heavy chain 6"/>
    <property type="match status" value="1"/>
</dbReference>
<dbReference type="FunFam" id="3.40.50.300:FF:002141">
    <property type="entry name" value="Dynein heavy chain"/>
    <property type="match status" value="1"/>
</dbReference>
<dbReference type="InterPro" id="IPR043157">
    <property type="entry name" value="Dynein_AAA1S"/>
</dbReference>
<protein>
    <submittedName>
        <fullName evidence="16">Dynein heavy chain 7, axonemal-like</fullName>
    </submittedName>
</protein>
<dbReference type="InterPro" id="IPR035699">
    <property type="entry name" value="AAA_6"/>
</dbReference>
<dbReference type="FunFam" id="3.10.490.20:FF:000001">
    <property type="entry name" value="dynein heavy chain 7, axonemal"/>
    <property type="match status" value="1"/>
</dbReference>
<dbReference type="GO" id="GO:0005930">
    <property type="term" value="C:axoneme"/>
    <property type="evidence" value="ECO:0007669"/>
    <property type="project" value="UniProtKB-SubCell"/>
</dbReference>
<dbReference type="Gene3D" id="1.20.1270.280">
    <property type="match status" value="1"/>
</dbReference>
<keyword evidence="5" id="KW-0547">Nucleotide-binding</keyword>
<dbReference type="Gene3D" id="1.20.58.1120">
    <property type="match status" value="1"/>
</dbReference>
<dbReference type="FunFam" id="1.20.1270.280:FF:000001">
    <property type="entry name" value="dynein heavy chain 7, axonemal"/>
    <property type="match status" value="1"/>
</dbReference>
<gene>
    <name evidence="16" type="primary">LOC105429726</name>
</gene>
<dbReference type="InterPro" id="IPR041466">
    <property type="entry name" value="Dynein_AAA5_ext"/>
</dbReference>
<dbReference type="FunFam" id="1.10.8.720:FF:000001">
    <property type="entry name" value="dynein heavy chain 7, axonemal"/>
    <property type="match status" value="1"/>
</dbReference>
<dbReference type="InterPro" id="IPR041589">
    <property type="entry name" value="DNAH3_AAA_lid_1"/>
</dbReference>
<dbReference type="Pfam" id="PF12780">
    <property type="entry name" value="AAA_8"/>
    <property type="match status" value="1"/>
</dbReference>
<feature type="domain" description="AAA+ ATPase" evidence="14">
    <location>
        <begin position="949"/>
        <end position="1096"/>
    </location>
</feature>
<dbReference type="InterPro" id="IPR041658">
    <property type="entry name" value="AAA_lid_11"/>
</dbReference>
<dbReference type="SUPFAM" id="SSF52540">
    <property type="entry name" value="P-loop containing nucleoside triphosphate hydrolases"/>
    <property type="match status" value="4"/>
</dbReference>
<dbReference type="FunFam" id="1.20.58.1120:FF:000005">
    <property type="entry name" value="Dynein, axonemal, heavy chain 12"/>
    <property type="match status" value="1"/>
</dbReference>
<dbReference type="Pfam" id="PF03028">
    <property type="entry name" value="Dynein_heavy"/>
    <property type="match status" value="1"/>
</dbReference>
<dbReference type="GO" id="GO:0030286">
    <property type="term" value="C:dynein complex"/>
    <property type="evidence" value="ECO:0007669"/>
    <property type="project" value="UniProtKB-KW"/>
</dbReference>
<evidence type="ECO:0000256" key="6">
    <source>
        <dbReference type="ARBA" id="ARBA00022840"/>
    </source>
</evidence>
<dbReference type="InterPro" id="IPR042219">
    <property type="entry name" value="AAA_lid_11_sf"/>
</dbReference>
<evidence type="ECO:0000256" key="13">
    <source>
        <dbReference type="SAM" id="Coils"/>
    </source>
</evidence>
<dbReference type="InterPro" id="IPR042228">
    <property type="entry name" value="Dynein_linker_3"/>
</dbReference>
<dbReference type="InterPro" id="IPR035706">
    <property type="entry name" value="AAA_9"/>
</dbReference>
<dbReference type="InterPro" id="IPR043160">
    <property type="entry name" value="Dynein_C_barrel"/>
</dbReference>
<keyword evidence="3" id="KW-0963">Cytoplasm</keyword>
<dbReference type="Gene3D" id="3.40.50.300">
    <property type="entry name" value="P-loop containing nucleotide triphosphate hydrolases"/>
    <property type="match status" value="5"/>
</dbReference>